<dbReference type="Pfam" id="PF09388">
    <property type="entry name" value="SpoOE-like"/>
    <property type="match status" value="1"/>
</dbReference>
<dbReference type="SUPFAM" id="SSF140500">
    <property type="entry name" value="BAS1536-like"/>
    <property type="match status" value="1"/>
</dbReference>
<organism evidence="1">
    <name type="scientific">bioreactor metagenome</name>
    <dbReference type="NCBI Taxonomy" id="1076179"/>
    <lineage>
        <taxon>unclassified sequences</taxon>
        <taxon>metagenomes</taxon>
        <taxon>ecological metagenomes</taxon>
    </lineage>
</organism>
<comment type="caution">
    <text evidence="1">The sequence shown here is derived from an EMBL/GenBank/DDBJ whole genome shotgun (WGS) entry which is preliminary data.</text>
</comment>
<evidence type="ECO:0000313" key="1">
    <source>
        <dbReference type="EMBL" id="MPL91672.1"/>
    </source>
</evidence>
<gene>
    <name evidence="1" type="ORF">SDC9_37748</name>
</gene>
<dbReference type="Gene3D" id="4.10.280.10">
    <property type="entry name" value="Helix-loop-helix DNA-binding domain"/>
    <property type="match status" value="1"/>
</dbReference>
<proteinExistence type="predicted"/>
<dbReference type="GO" id="GO:0043937">
    <property type="term" value="P:regulation of sporulation"/>
    <property type="evidence" value="ECO:0007669"/>
    <property type="project" value="InterPro"/>
</dbReference>
<dbReference type="InterPro" id="IPR037208">
    <property type="entry name" value="Spo0E-like_sf"/>
</dbReference>
<evidence type="ECO:0008006" key="2">
    <source>
        <dbReference type="Google" id="ProtNLM"/>
    </source>
</evidence>
<dbReference type="GO" id="GO:0046983">
    <property type="term" value="F:protein dimerization activity"/>
    <property type="evidence" value="ECO:0007669"/>
    <property type="project" value="InterPro"/>
</dbReference>
<dbReference type="InterPro" id="IPR036638">
    <property type="entry name" value="HLH_DNA-bd_sf"/>
</dbReference>
<sequence length="50" mass="5817">MINEFKNLLNNLCNEFGTNNEVVLKVSQHIDELIVTEQRNRLSKIKNSSK</sequence>
<name>A0A644VLZ6_9ZZZZ</name>
<protein>
    <recommendedName>
        <fullName evidence="2">Spo0E like sporulation regulatory protein</fullName>
    </recommendedName>
</protein>
<reference evidence="1" key="1">
    <citation type="submission" date="2019-08" db="EMBL/GenBank/DDBJ databases">
        <authorList>
            <person name="Kucharzyk K."/>
            <person name="Murdoch R.W."/>
            <person name="Higgins S."/>
            <person name="Loffler F."/>
        </authorList>
    </citation>
    <scope>NUCLEOTIDE SEQUENCE</scope>
</reference>
<dbReference type="EMBL" id="VSSQ01000336">
    <property type="protein sequence ID" value="MPL91672.1"/>
    <property type="molecule type" value="Genomic_DNA"/>
</dbReference>
<dbReference type="InterPro" id="IPR018540">
    <property type="entry name" value="Spo0E-like"/>
</dbReference>
<dbReference type="AlphaFoldDB" id="A0A644VLZ6"/>
<accession>A0A644VLZ6</accession>